<evidence type="ECO:0000313" key="4">
    <source>
        <dbReference type="Proteomes" id="UP000267246"/>
    </source>
</evidence>
<dbReference type="PANTHER" id="PTHR10000:SF8">
    <property type="entry name" value="HAD SUPERFAMILY HYDROLASE-LIKE, TYPE 3"/>
    <property type="match status" value="1"/>
</dbReference>
<dbReference type="GO" id="GO:0016791">
    <property type="term" value="F:phosphatase activity"/>
    <property type="evidence" value="ECO:0007669"/>
    <property type="project" value="TreeGrafter"/>
</dbReference>
<dbReference type="GO" id="GO:0000287">
    <property type="term" value="F:magnesium ion binding"/>
    <property type="evidence" value="ECO:0007669"/>
    <property type="project" value="TreeGrafter"/>
</dbReference>
<dbReference type="RefSeq" id="WP_121940564.1">
    <property type="nucleotide sequence ID" value="NZ_CP137846.1"/>
</dbReference>
<protein>
    <submittedName>
        <fullName evidence="3">Uncharacterized protein</fullName>
    </submittedName>
</protein>
<evidence type="ECO:0000256" key="1">
    <source>
        <dbReference type="ARBA" id="ARBA00001946"/>
    </source>
</evidence>
<evidence type="ECO:0000256" key="2">
    <source>
        <dbReference type="ARBA" id="ARBA00034778"/>
    </source>
</evidence>
<gene>
    <name evidence="3" type="ORF">JN00_0065</name>
</gene>
<dbReference type="EMBL" id="REFI01000005">
    <property type="protein sequence ID" value="RMA79021.1"/>
    <property type="molecule type" value="Genomic_DNA"/>
</dbReference>
<dbReference type="NCBIfam" id="TIGR01484">
    <property type="entry name" value="HAD-SF-IIB"/>
    <property type="match status" value="1"/>
</dbReference>
<sequence>MNFKPEVYFSDLDGTFLDLHKTEQIVSQTNIEAAFEVNKKKAFIFSTGRPNSPFVMRLAKQINSPYVICQNGAVIVDQNNNIIKTCEMDQETVNKVIQVLKEEKMMFILNSDGIIYGPKIKHWFFSPWYKNNTKRTYEEFTKIDKATKIFTFGKTKRGIKRLFKKLSERFINLSPHIVSKGYAIEITDFFATKGKAEHFVCNLLNVDPKKAIHFGDGGNDISTVPYVGAFVCMKNATKEIKKHATEIGLHFKNAGIAWMLKKYEGE</sequence>
<proteinExistence type="inferred from homology"/>
<dbReference type="PANTHER" id="PTHR10000">
    <property type="entry name" value="PHOSPHOSERINE PHOSPHATASE"/>
    <property type="match status" value="1"/>
</dbReference>
<dbReference type="InterPro" id="IPR023214">
    <property type="entry name" value="HAD_sf"/>
</dbReference>
<dbReference type="Gene3D" id="3.40.50.1000">
    <property type="entry name" value="HAD superfamily/HAD-like"/>
    <property type="match status" value="1"/>
</dbReference>
<dbReference type="InterPro" id="IPR006379">
    <property type="entry name" value="HAD-SF_hydro_IIB"/>
</dbReference>
<organism evidence="3 4">
    <name type="scientific">Metamycoplasma subdolum</name>
    <dbReference type="NCBI Taxonomy" id="92407"/>
    <lineage>
        <taxon>Bacteria</taxon>
        <taxon>Bacillati</taxon>
        <taxon>Mycoplasmatota</taxon>
        <taxon>Mycoplasmoidales</taxon>
        <taxon>Metamycoplasmataceae</taxon>
        <taxon>Metamycoplasma</taxon>
    </lineage>
</organism>
<dbReference type="GO" id="GO:0005829">
    <property type="term" value="C:cytosol"/>
    <property type="evidence" value="ECO:0007669"/>
    <property type="project" value="TreeGrafter"/>
</dbReference>
<keyword evidence="4" id="KW-1185">Reference proteome</keyword>
<accession>A0A3M0A1I1</accession>
<dbReference type="Gene3D" id="3.30.1240.10">
    <property type="match status" value="1"/>
</dbReference>
<comment type="caution">
    <text evidence="3">The sequence shown here is derived from an EMBL/GenBank/DDBJ whole genome shotgun (WGS) entry which is preliminary data.</text>
</comment>
<dbReference type="InterPro" id="IPR000150">
    <property type="entry name" value="Cof"/>
</dbReference>
<dbReference type="Pfam" id="PF08282">
    <property type="entry name" value="Hydrolase_3"/>
    <property type="match status" value="1"/>
</dbReference>
<dbReference type="InterPro" id="IPR036412">
    <property type="entry name" value="HAD-like_sf"/>
</dbReference>
<name>A0A3M0A1I1_9BACT</name>
<dbReference type="Proteomes" id="UP000267246">
    <property type="component" value="Unassembled WGS sequence"/>
</dbReference>
<comment type="similarity">
    <text evidence="2">Belongs to the HAD-like hydrolase superfamily. Cof family.</text>
</comment>
<dbReference type="SUPFAM" id="SSF56784">
    <property type="entry name" value="HAD-like"/>
    <property type="match status" value="1"/>
</dbReference>
<comment type="cofactor">
    <cofactor evidence="1">
        <name>Mg(2+)</name>
        <dbReference type="ChEBI" id="CHEBI:18420"/>
    </cofactor>
</comment>
<reference evidence="3 4" key="1">
    <citation type="submission" date="2018-10" db="EMBL/GenBank/DDBJ databases">
        <title>Genomic Encyclopedia of Archaeal and Bacterial Type Strains, Phase II (KMG-II): from individual species to whole genera.</title>
        <authorList>
            <person name="Goeker M."/>
        </authorList>
    </citation>
    <scope>NUCLEOTIDE SEQUENCE [LARGE SCALE GENOMIC DNA]</scope>
    <source>
        <strain evidence="3 4">ATCC 29870</strain>
    </source>
</reference>
<dbReference type="OrthoDB" id="399923at2"/>
<dbReference type="NCBIfam" id="TIGR00099">
    <property type="entry name" value="Cof-subfamily"/>
    <property type="match status" value="1"/>
</dbReference>
<evidence type="ECO:0000313" key="3">
    <source>
        <dbReference type="EMBL" id="RMA79021.1"/>
    </source>
</evidence>
<dbReference type="AlphaFoldDB" id="A0A3M0A1I1"/>